<evidence type="ECO:0000313" key="3">
    <source>
        <dbReference type="Proteomes" id="UP000310697"/>
    </source>
</evidence>
<dbReference type="EMBL" id="MH443101">
    <property type="protein sequence ID" value="AXH43548.1"/>
    <property type="molecule type" value="Genomic_DNA"/>
</dbReference>
<reference evidence="2 3" key="1">
    <citation type="journal article" date="2019" name="J. Basic Microbiol.">
        <title>Complete genome sequence analysis of temperate Erwinia bacteriophages 49 and 59.</title>
        <authorList>
            <person name="Zlatohurska M."/>
            <person name="Gorb T."/>
            <person name="Romaniuk L."/>
            <person name="Korol N."/>
            <person name="Faidiuk Y."/>
            <person name="Kropinski A.M."/>
            <person name="Kushkina A."/>
            <person name="Tovkach F."/>
        </authorList>
    </citation>
    <scope>NUCLEOTIDE SEQUENCE [LARGE SCALE GENOMIC DNA]</scope>
</reference>
<name>A0A4Y1NRE4_9CAUD</name>
<accession>A0A4Y1NRE4</accession>
<keyword evidence="3" id="KW-1185">Reference proteome</keyword>
<feature type="region of interest" description="Disordered" evidence="1">
    <location>
        <begin position="21"/>
        <end position="45"/>
    </location>
</feature>
<protein>
    <submittedName>
        <fullName evidence="2">Uncharacterized protein</fullName>
    </submittedName>
</protein>
<gene>
    <name evidence="2" type="ORF">MZUP2_300</name>
</gene>
<evidence type="ECO:0000313" key="2">
    <source>
        <dbReference type="EMBL" id="AXH43548.1"/>
    </source>
</evidence>
<evidence type="ECO:0000256" key="1">
    <source>
        <dbReference type="SAM" id="MobiDB-lite"/>
    </source>
</evidence>
<sequence>MHADITDQAEELEELERTIALANRKKPEPPSPICRNGDCGEPSQPGASYCCPECRKDDELNQWAAKQRRVA</sequence>
<dbReference type="Proteomes" id="UP000310697">
    <property type="component" value="Segment"/>
</dbReference>
<organism evidence="2 3">
    <name type="scientific">Erwinia phage vB_EhrS_59</name>
    <dbReference type="NCBI Taxonomy" id="2283025"/>
    <lineage>
        <taxon>Viruses</taxon>
        <taxon>Duplodnaviria</taxon>
        <taxon>Heunggongvirae</taxon>
        <taxon>Uroviricota</taxon>
        <taxon>Caudoviricetes</taxon>
        <taxon>Feofaniavirus</taxon>
        <taxon>Feofaniavirus Eho59</taxon>
    </lineage>
</organism>
<proteinExistence type="predicted"/>